<dbReference type="AlphaFoldDB" id="A0A918E655"/>
<dbReference type="Proteomes" id="UP000660745">
    <property type="component" value="Unassembled WGS sequence"/>
</dbReference>
<comment type="caution">
    <text evidence="1">The sequence shown here is derived from an EMBL/GenBank/DDBJ whole genome shotgun (WGS) entry which is preliminary data.</text>
</comment>
<name>A0A918E655_9ACTN</name>
<sequence length="106" mass="10570">MTGPDVRTTVLHNAGTDAGGVAEEVSGAFGELLAAVSADSAIPRNDDISAMIAAAYAAIHEMAAGSIASVVTALGGHGEGLTTMAATYRGTEEDLAAAIRRGAPWE</sequence>
<organism evidence="1 2">
    <name type="scientific">Nonomuraea glycinis</name>
    <dbReference type="NCBI Taxonomy" id="2047744"/>
    <lineage>
        <taxon>Bacteria</taxon>
        <taxon>Bacillati</taxon>
        <taxon>Actinomycetota</taxon>
        <taxon>Actinomycetes</taxon>
        <taxon>Streptosporangiales</taxon>
        <taxon>Streptosporangiaceae</taxon>
        <taxon>Nonomuraea</taxon>
    </lineage>
</organism>
<dbReference type="RefSeq" id="WP_189139749.1">
    <property type="nucleotide sequence ID" value="NZ_BMNK01000005.1"/>
</dbReference>
<evidence type="ECO:0000313" key="1">
    <source>
        <dbReference type="EMBL" id="GGP07570.1"/>
    </source>
</evidence>
<protein>
    <recommendedName>
        <fullName evidence="3">PE domain-containing protein</fullName>
    </recommendedName>
</protein>
<dbReference type="EMBL" id="BMNK01000005">
    <property type="protein sequence ID" value="GGP07570.1"/>
    <property type="molecule type" value="Genomic_DNA"/>
</dbReference>
<reference evidence="1" key="1">
    <citation type="journal article" date="2014" name="Int. J. Syst. Evol. Microbiol.">
        <title>Complete genome sequence of Corynebacterium casei LMG S-19264T (=DSM 44701T), isolated from a smear-ripened cheese.</title>
        <authorList>
            <consortium name="US DOE Joint Genome Institute (JGI-PGF)"/>
            <person name="Walter F."/>
            <person name="Albersmeier A."/>
            <person name="Kalinowski J."/>
            <person name="Ruckert C."/>
        </authorList>
    </citation>
    <scope>NUCLEOTIDE SEQUENCE</scope>
    <source>
        <strain evidence="1">CGMCC 4.7430</strain>
    </source>
</reference>
<gene>
    <name evidence="1" type="ORF">GCM10012278_35870</name>
</gene>
<proteinExistence type="predicted"/>
<accession>A0A918E655</accession>
<reference evidence="1" key="2">
    <citation type="submission" date="2020-09" db="EMBL/GenBank/DDBJ databases">
        <authorList>
            <person name="Sun Q."/>
            <person name="Zhou Y."/>
        </authorList>
    </citation>
    <scope>NUCLEOTIDE SEQUENCE</scope>
    <source>
        <strain evidence="1">CGMCC 4.7430</strain>
    </source>
</reference>
<evidence type="ECO:0008006" key="3">
    <source>
        <dbReference type="Google" id="ProtNLM"/>
    </source>
</evidence>
<evidence type="ECO:0000313" key="2">
    <source>
        <dbReference type="Proteomes" id="UP000660745"/>
    </source>
</evidence>
<keyword evidence="2" id="KW-1185">Reference proteome</keyword>